<dbReference type="HOGENOM" id="CLU_049578_0_0_7"/>
<dbReference type="InterPro" id="IPR003594">
    <property type="entry name" value="HATPase_dom"/>
</dbReference>
<dbReference type="OrthoDB" id="9792686at2"/>
<keyword evidence="4" id="KW-0418">Kinase</keyword>
<dbReference type="PATRIC" id="fig|1121451.3.peg.1449"/>
<sequence>MNDKSLTEKTYPENCQCPPKVAAQHKQLKERFGTALIDSVPNLSFITNKNREVVFFNKALVETIGYDNENCIFGQRPGELLHCCNTQNNQCGESSLCNQCGASLAIETAITGQVGDEECMLLSNVDGLIKSYTFKVTAAPLVIDDEPYCIVHLTDISDRKNKEIVEKLFLHDLLNAVNGIVNAGTLLKEEAARESTQELADMIVDRAFFMTNEINAHRLFVSAENKQLEVHYEPVSIPKIFESISKFFSGNPLAKDKNITLTQNIENFEITTDKRILYRILENLIKNALEASPIGGTVGIKAMQKKDTATFTITNQGGIPLTVAHQIFKRSFSTKGKGRGLGTYSVKMFTENYLSGRVWFDSSNEDGTNFYVKLPVNPNENSFED</sequence>
<keyword evidence="1" id="KW-0597">Phosphoprotein</keyword>
<dbReference type="InterPro" id="IPR005467">
    <property type="entry name" value="His_kinase_dom"/>
</dbReference>
<dbReference type="RefSeq" id="WP_015336081.1">
    <property type="nucleotide sequence ID" value="NC_020055.1"/>
</dbReference>
<name>L0RB84_9BACT</name>
<keyword evidence="4" id="KW-0808">Transferase</keyword>
<dbReference type="InterPro" id="IPR036890">
    <property type="entry name" value="HATPase_C_sf"/>
</dbReference>
<dbReference type="PANTHER" id="PTHR43547">
    <property type="entry name" value="TWO-COMPONENT HISTIDINE KINASE"/>
    <property type="match status" value="1"/>
</dbReference>
<reference evidence="4 5" key="1">
    <citation type="submission" date="2012-10" db="EMBL/GenBank/DDBJ databases">
        <authorList>
            <person name="Genoscope - CEA"/>
        </authorList>
    </citation>
    <scope>NUCLEOTIDE SEQUENCE [LARGE SCALE GENOMIC DNA]</scope>
    <source>
        <strain evidence="5">AM13 / DSM 14728</strain>
    </source>
</reference>
<dbReference type="InterPro" id="IPR000014">
    <property type="entry name" value="PAS"/>
</dbReference>
<gene>
    <name evidence="4" type="ORF">DESAM_21196</name>
</gene>
<feature type="domain" description="Histidine kinase" evidence="2">
    <location>
        <begin position="168"/>
        <end position="378"/>
    </location>
</feature>
<evidence type="ECO:0000259" key="2">
    <source>
        <dbReference type="PROSITE" id="PS50109"/>
    </source>
</evidence>
<dbReference type="AlphaFoldDB" id="L0RB84"/>
<dbReference type="Gene3D" id="3.30.450.20">
    <property type="entry name" value="PAS domain"/>
    <property type="match status" value="1"/>
</dbReference>
<organism evidence="4 5">
    <name type="scientific">Maridesulfovibrio hydrothermalis AM13 = DSM 14728</name>
    <dbReference type="NCBI Taxonomy" id="1121451"/>
    <lineage>
        <taxon>Bacteria</taxon>
        <taxon>Pseudomonadati</taxon>
        <taxon>Thermodesulfobacteriota</taxon>
        <taxon>Desulfovibrionia</taxon>
        <taxon>Desulfovibrionales</taxon>
        <taxon>Desulfovibrionaceae</taxon>
        <taxon>Maridesulfovibrio</taxon>
    </lineage>
</organism>
<dbReference type="PANTHER" id="PTHR43547:SF2">
    <property type="entry name" value="HYBRID SIGNAL TRANSDUCTION HISTIDINE KINASE C"/>
    <property type="match status" value="1"/>
</dbReference>
<dbReference type="EMBL" id="FO203522">
    <property type="protein sequence ID" value="CCO23477.1"/>
    <property type="molecule type" value="Genomic_DNA"/>
</dbReference>
<accession>L0RB84</accession>
<evidence type="ECO:0000256" key="1">
    <source>
        <dbReference type="ARBA" id="ARBA00022553"/>
    </source>
</evidence>
<dbReference type="PROSITE" id="PS50109">
    <property type="entry name" value="HIS_KIN"/>
    <property type="match status" value="1"/>
</dbReference>
<evidence type="ECO:0000259" key="3">
    <source>
        <dbReference type="PROSITE" id="PS50112"/>
    </source>
</evidence>
<keyword evidence="5" id="KW-1185">Reference proteome</keyword>
<protein>
    <submittedName>
        <fullName evidence="4">Histidine kinase</fullName>
    </submittedName>
</protein>
<dbReference type="PROSITE" id="PS50112">
    <property type="entry name" value="PAS"/>
    <property type="match status" value="1"/>
</dbReference>
<evidence type="ECO:0000313" key="4">
    <source>
        <dbReference type="EMBL" id="CCO23477.1"/>
    </source>
</evidence>
<dbReference type="GO" id="GO:0000155">
    <property type="term" value="F:phosphorelay sensor kinase activity"/>
    <property type="evidence" value="ECO:0007669"/>
    <property type="project" value="TreeGrafter"/>
</dbReference>
<dbReference type="InterPro" id="IPR035965">
    <property type="entry name" value="PAS-like_dom_sf"/>
</dbReference>
<evidence type="ECO:0000313" key="5">
    <source>
        <dbReference type="Proteomes" id="UP000010808"/>
    </source>
</evidence>
<proteinExistence type="predicted"/>
<dbReference type="STRING" id="1121451.DESAM_21196"/>
<dbReference type="KEGG" id="dhy:DESAM_21196"/>
<dbReference type="Gene3D" id="3.30.565.10">
    <property type="entry name" value="Histidine kinase-like ATPase, C-terminal domain"/>
    <property type="match status" value="1"/>
</dbReference>
<dbReference type="eggNOG" id="COG4191">
    <property type="taxonomic scope" value="Bacteria"/>
</dbReference>
<dbReference type="SUPFAM" id="SSF55785">
    <property type="entry name" value="PYP-like sensor domain (PAS domain)"/>
    <property type="match status" value="1"/>
</dbReference>
<dbReference type="Proteomes" id="UP000010808">
    <property type="component" value="Chromosome"/>
</dbReference>
<dbReference type="SMART" id="SM00387">
    <property type="entry name" value="HATPase_c"/>
    <property type="match status" value="1"/>
</dbReference>
<dbReference type="Pfam" id="PF02518">
    <property type="entry name" value="HATPase_c"/>
    <property type="match status" value="1"/>
</dbReference>
<feature type="domain" description="PAS" evidence="3">
    <location>
        <begin position="29"/>
        <end position="72"/>
    </location>
</feature>
<dbReference type="CDD" id="cd00075">
    <property type="entry name" value="HATPase"/>
    <property type="match status" value="1"/>
</dbReference>
<dbReference type="SUPFAM" id="SSF55874">
    <property type="entry name" value="ATPase domain of HSP90 chaperone/DNA topoisomerase II/histidine kinase"/>
    <property type="match status" value="1"/>
</dbReference>